<dbReference type="Proteomes" id="UP000192343">
    <property type="component" value="Unassembled WGS sequence"/>
</dbReference>
<dbReference type="Pfam" id="PF00583">
    <property type="entry name" value="Acetyltransf_1"/>
    <property type="match status" value="1"/>
</dbReference>
<proteinExistence type="predicted"/>
<dbReference type="SUPFAM" id="SSF55729">
    <property type="entry name" value="Acyl-CoA N-acyltransferases (Nat)"/>
    <property type="match status" value="1"/>
</dbReference>
<organism evidence="2 3">
    <name type="scientific">Marispirochaeta aestuarii</name>
    <dbReference type="NCBI Taxonomy" id="1963862"/>
    <lineage>
        <taxon>Bacteria</taxon>
        <taxon>Pseudomonadati</taxon>
        <taxon>Spirochaetota</taxon>
        <taxon>Spirochaetia</taxon>
        <taxon>Spirochaetales</taxon>
        <taxon>Spirochaetaceae</taxon>
        <taxon>Marispirochaeta</taxon>
    </lineage>
</organism>
<feature type="domain" description="N-acetyltransferase" evidence="1">
    <location>
        <begin position="3"/>
        <end position="159"/>
    </location>
</feature>
<dbReference type="InterPro" id="IPR016181">
    <property type="entry name" value="Acyl_CoA_acyltransferase"/>
</dbReference>
<dbReference type="AlphaFoldDB" id="A0A1Y1RYX2"/>
<dbReference type="CDD" id="cd04301">
    <property type="entry name" value="NAT_SF"/>
    <property type="match status" value="1"/>
</dbReference>
<reference evidence="2 3" key="1">
    <citation type="submission" date="2017-03" db="EMBL/GenBank/DDBJ databases">
        <title>Draft Genome sequence of Marispirochaeta sp. strain JC444.</title>
        <authorList>
            <person name="Shivani Y."/>
            <person name="Subhash Y."/>
            <person name="Sasikala C."/>
            <person name="Ramana C."/>
        </authorList>
    </citation>
    <scope>NUCLEOTIDE SEQUENCE [LARGE SCALE GENOMIC DNA]</scope>
    <source>
        <strain evidence="2 3">JC444</strain>
    </source>
</reference>
<protein>
    <recommendedName>
        <fullName evidence="1">N-acetyltransferase domain-containing protein</fullName>
    </recommendedName>
</protein>
<dbReference type="RefSeq" id="WP_083050125.1">
    <property type="nucleotide sequence ID" value="NZ_MWQY01000008.1"/>
</dbReference>
<dbReference type="Gene3D" id="3.40.630.30">
    <property type="match status" value="1"/>
</dbReference>
<dbReference type="PROSITE" id="PS51186">
    <property type="entry name" value="GNAT"/>
    <property type="match status" value="1"/>
</dbReference>
<dbReference type="EMBL" id="MWQY01000008">
    <property type="protein sequence ID" value="ORC35738.1"/>
    <property type="molecule type" value="Genomic_DNA"/>
</dbReference>
<gene>
    <name evidence="2" type="ORF">B4O97_08855</name>
</gene>
<dbReference type="STRING" id="1963862.B4O97_08855"/>
<dbReference type="GO" id="GO:0016747">
    <property type="term" value="F:acyltransferase activity, transferring groups other than amino-acyl groups"/>
    <property type="evidence" value="ECO:0007669"/>
    <property type="project" value="InterPro"/>
</dbReference>
<name>A0A1Y1RYX2_9SPIO</name>
<comment type="caution">
    <text evidence="2">The sequence shown here is derived from an EMBL/GenBank/DDBJ whole genome shotgun (WGS) entry which is preliminary data.</text>
</comment>
<evidence type="ECO:0000313" key="2">
    <source>
        <dbReference type="EMBL" id="ORC35738.1"/>
    </source>
</evidence>
<evidence type="ECO:0000259" key="1">
    <source>
        <dbReference type="PROSITE" id="PS51186"/>
    </source>
</evidence>
<keyword evidence="3" id="KW-1185">Reference proteome</keyword>
<evidence type="ECO:0000313" key="3">
    <source>
        <dbReference type="Proteomes" id="UP000192343"/>
    </source>
</evidence>
<dbReference type="OrthoDB" id="9789603at2"/>
<sequence>MNIVIRKELLPGDDERIREVLESSGYFQAREIDVALELVQEALKKGDESGYYFMTAREKSRLTGYICYGPIPMTLNRWDIYWIAVDDRLRGRGIGGMLLEQTEDHIRTLGGRKTYIETSSSMLYAPTRRFHEKQGYILEAVQKDYYDDGDDRCLYVKVL</sequence>
<accession>A0A1Y1RYX2</accession>
<dbReference type="InterPro" id="IPR000182">
    <property type="entry name" value="GNAT_dom"/>
</dbReference>